<dbReference type="PANTHER" id="PTHR30146:SF109">
    <property type="entry name" value="HTH-TYPE TRANSCRIPTIONAL REGULATOR GALS"/>
    <property type="match status" value="1"/>
</dbReference>
<keyword evidence="7" id="KW-1185">Reference proteome</keyword>
<sequence length="338" mass="36272">MSPDPQSSAPTLEMVAAAAGVSRSTVSRVINDSPKVTPEALAAVRKAIDELGYVPNRAARILASRRTQSIALVIPENTAKFFADPYFATVVQGIAMYLSDTDYTLSLLIASESDGEKTRRYLQSGNVDGALILSHHSDDRSYVQLAKSIPVVFGGRPMSQEGSHAYYIDVDNVEAARSVTQKLIERGRRRIATIAGPSDMSAGLDRLQGWRQALDAAGIPTDLVEHGDFSPAGGEAAMRRLLDREPELDGVFAASSLMASGALNVLRSRGKAVPHHLGLVTFDNDYAAQSSSPPLTTVEQPTVEQGRRMVDVLLHLIDGGNASTVTMMPTRVIERGSE</sequence>
<dbReference type="InterPro" id="IPR001387">
    <property type="entry name" value="Cro/C1-type_HTH"/>
</dbReference>
<dbReference type="RefSeq" id="WP_149324380.1">
    <property type="nucleotide sequence ID" value="NZ_CP043504.1"/>
</dbReference>
<accession>A0A5C1Y6K4</accession>
<evidence type="ECO:0000256" key="3">
    <source>
        <dbReference type="ARBA" id="ARBA00023163"/>
    </source>
</evidence>
<evidence type="ECO:0000259" key="4">
    <source>
        <dbReference type="PROSITE" id="PS50932"/>
    </source>
</evidence>
<proteinExistence type="predicted"/>
<evidence type="ECO:0000259" key="5">
    <source>
        <dbReference type="PROSITE" id="PS50943"/>
    </source>
</evidence>
<dbReference type="Proteomes" id="UP000322159">
    <property type="component" value="Chromosome"/>
</dbReference>
<dbReference type="SUPFAM" id="SSF53822">
    <property type="entry name" value="Periplasmic binding protein-like I"/>
    <property type="match status" value="1"/>
</dbReference>
<dbReference type="PROSITE" id="PS50943">
    <property type="entry name" value="HTH_CROC1"/>
    <property type="match status" value="1"/>
</dbReference>
<name>A0A5C1Y6K4_9MICO</name>
<dbReference type="InterPro" id="IPR000843">
    <property type="entry name" value="HTH_LacI"/>
</dbReference>
<reference evidence="6 7" key="1">
    <citation type="submission" date="2019-09" db="EMBL/GenBank/DDBJ databases">
        <title>Genome sequencing of strain KACC 19322.</title>
        <authorList>
            <person name="Heo J."/>
            <person name="Kim S.-J."/>
            <person name="Kim J.-S."/>
            <person name="Hong S.-B."/>
            <person name="Kwon S.-W."/>
        </authorList>
    </citation>
    <scope>NUCLEOTIDE SEQUENCE [LARGE SCALE GENOMIC DNA]</scope>
    <source>
        <strain evidence="6 7">KACC 19322</strain>
    </source>
</reference>
<dbReference type="InterPro" id="IPR046335">
    <property type="entry name" value="LacI/GalR-like_sensor"/>
</dbReference>
<dbReference type="GO" id="GO:0003700">
    <property type="term" value="F:DNA-binding transcription factor activity"/>
    <property type="evidence" value="ECO:0007669"/>
    <property type="project" value="TreeGrafter"/>
</dbReference>
<keyword evidence="1" id="KW-0805">Transcription regulation</keyword>
<dbReference type="OrthoDB" id="4268837at2"/>
<dbReference type="InterPro" id="IPR028082">
    <property type="entry name" value="Peripla_BP_I"/>
</dbReference>
<dbReference type="EMBL" id="CP043504">
    <property type="protein sequence ID" value="QEO08949.1"/>
    <property type="molecule type" value="Genomic_DNA"/>
</dbReference>
<keyword evidence="3" id="KW-0804">Transcription</keyword>
<organism evidence="6 7">
    <name type="scientific">Protaetiibacter larvae</name>
    <dbReference type="NCBI Taxonomy" id="2592654"/>
    <lineage>
        <taxon>Bacteria</taxon>
        <taxon>Bacillati</taxon>
        <taxon>Actinomycetota</taxon>
        <taxon>Actinomycetes</taxon>
        <taxon>Micrococcales</taxon>
        <taxon>Microbacteriaceae</taxon>
        <taxon>Protaetiibacter</taxon>
    </lineage>
</organism>
<dbReference type="PANTHER" id="PTHR30146">
    <property type="entry name" value="LACI-RELATED TRANSCRIPTIONAL REPRESSOR"/>
    <property type="match status" value="1"/>
</dbReference>
<dbReference type="CDD" id="cd06267">
    <property type="entry name" value="PBP1_LacI_sugar_binding-like"/>
    <property type="match status" value="1"/>
</dbReference>
<feature type="domain" description="HTH lacI-type" evidence="4">
    <location>
        <begin position="10"/>
        <end position="64"/>
    </location>
</feature>
<evidence type="ECO:0000256" key="1">
    <source>
        <dbReference type="ARBA" id="ARBA00023015"/>
    </source>
</evidence>
<dbReference type="AlphaFoldDB" id="A0A5C1Y6K4"/>
<protein>
    <submittedName>
        <fullName evidence="6">LacI family transcriptional regulator</fullName>
    </submittedName>
</protein>
<feature type="domain" description="HTH cro/C1-type" evidence="5">
    <location>
        <begin position="11"/>
        <end position="54"/>
    </location>
</feature>
<keyword evidence="2" id="KW-0238">DNA-binding</keyword>
<dbReference type="Gene3D" id="1.10.260.40">
    <property type="entry name" value="lambda repressor-like DNA-binding domains"/>
    <property type="match status" value="1"/>
</dbReference>
<dbReference type="KEGG" id="lyk:FLP23_02310"/>
<dbReference type="Gene3D" id="3.40.50.2300">
    <property type="match status" value="2"/>
</dbReference>
<evidence type="ECO:0000313" key="7">
    <source>
        <dbReference type="Proteomes" id="UP000322159"/>
    </source>
</evidence>
<evidence type="ECO:0000256" key="2">
    <source>
        <dbReference type="ARBA" id="ARBA00023125"/>
    </source>
</evidence>
<gene>
    <name evidence="6" type="ORF">FLP23_02310</name>
</gene>
<dbReference type="Pfam" id="PF13377">
    <property type="entry name" value="Peripla_BP_3"/>
    <property type="match status" value="1"/>
</dbReference>
<dbReference type="SUPFAM" id="SSF47413">
    <property type="entry name" value="lambda repressor-like DNA-binding domains"/>
    <property type="match status" value="1"/>
</dbReference>
<dbReference type="Pfam" id="PF00356">
    <property type="entry name" value="LacI"/>
    <property type="match status" value="1"/>
</dbReference>
<dbReference type="CDD" id="cd01392">
    <property type="entry name" value="HTH_LacI"/>
    <property type="match status" value="1"/>
</dbReference>
<dbReference type="SMART" id="SM00354">
    <property type="entry name" value="HTH_LACI"/>
    <property type="match status" value="1"/>
</dbReference>
<dbReference type="GO" id="GO:0000976">
    <property type="term" value="F:transcription cis-regulatory region binding"/>
    <property type="evidence" value="ECO:0007669"/>
    <property type="project" value="TreeGrafter"/>
</dbReference>
<dbReference type="InterPro" id="IPR010982">
    <property type="entry name" value="Lambda_DNA-bd_dom_sf"/>
</dbReference>
<evidence type="ECO:0000313" key="6">
    <source>
        <dbReference type="EMBL" id="QEO08949.1"/>
    </source>
</evidence>
<dbReference type="PROSITE" id="PS50932">
    <property type="entry name" value="HTH_LACI_2"/>
    <property type="match status" value="1"/>
</dbReference>